<gene>
    <name evidence="1" type="ORF">HGB41_08035</name>
</gene>
<accession>A0A7Y2JXP9</accession>
<evidence type="ECO:0000313" key="2">
    <source>
        <dbReference type="Proteomes" id="UP000533905"/>
    </source>
</evidence>
<dbReference type="SUPFAM" id="SSF102588">
    <property type="entry name" value="LmbE-like"/>
    <property type="match status" value="1"/>
</dbReference>
<evidence type="ECO:0000313" key="1">
    <source>
        <dbReference type="EMBL" id="NNG22950.1"/>
    </source>
</evidence>
<reference evidence="1 2" key="1">
    <citation type="submission" date="2020-04" db="EMBL/GenBank/DDBJ databases">
        <title>Massilia sp. nov., a cold adapted bacteria isolated from Arctic soil.</title>
        <authorList>
            <person name="Son J."/>
            <person name="Ka J.-O."/>
        </authorList>
    </citation>
    <scope>NUCLEOTIDE SEQUENCE [LARGE SCALE GENOMIC DNA]</scope>
    <source>
        <strain evidence="1 2">ML15P13</strain>
    </source>
</reference>
<proteinExistence type="predicted"/>
<dbReference type="AlphaFoldDB" id="A0A7Y2JXP9"/>
<dbReference type="Pfam" id="PF02585">
    <property type="entry name" value="PIG-L"/>
    <property type="match status" value="1"/>
</dbReference>
<dbReference type="InterPro" id="IPR024078">
    <property type="entry name" value="LmbE-like_dom_sf"/>
</dbReference>
<dbReference type="Gene3D" id="3.40.50.10320">
    <property type="entry name" value="LmbE-like"/>
    <property type="match status" value="1"/>
</dbReference>
<organism evidence="1 2">
    <name type="scientific">Telluria aromaticivorans</name>
    <dbReference type="NCBI Taxonomy" id="2725995"/>
    <lineage>
        <taxon>Bacteria</taxon>
        <taxon>Pseudomonadati</taxon>
        <taxon>Pseudomonadota</taxon>
        <taxon>Betaproteobacteria</taxon>
        <taxon>Burkholderiales</taxon>
        <taxon>Oxalobacteraceae</taxon>
        <taxon>Telluria group</taxon>
        <taxon>Telluria</taxon>
    </lineage>
</organism>
<protein>
    <submittedName>
        <fullName evidence="1">PIG-L family deacetylase</fullName>
    </submittedName>
</protein>
<name>A0A7Y2JXP9_9BURK</name>
<sequence>MPTETGQARGEGAVALFLFAHQDDEFGVLQRILDCRARGLRVACAYLTDGRTASASAGQRNRESLAVLSGLGVAPDDVFFAGLELGIGDAQLPLHLERAAAWIARWLERYPQVEALHVTAWEGGHHDHDALHALAVTLAFERGLLARTWQFSLYQASGLPGPLFRVLAPLPRNGPVQALPIPWRLRLRHLKACLSYPSQRTTWIGLFPFVALHYLLRGVEQLQPVAPERLGERPHDGALYYEKRKFFTWPQMAQAIAAWRGASHSLDNTL</sequence>
<dbReference type="InterPro" id="IPR003737">
    <property type="entry name" value="GlcNAc_PI_deacetylase-related"/>
</dbReference>
<comment type="caution">
    <text evidence="1">The sequence shown here is derived from an EMBL/GenBank/DDBJ whole genome shotgun (WGS) entry which is preliminary data.</text>
</comment>
<keyword evidence="2" id="KW-1185">Reference proteome</keyword>
<dbReference type="Proteomes" id="UP000533905">
    <property type="component" value="Unassembled WGS sequence"/>
</dbReference>
<dbReference type="RefSeq" id="WP_171082940.1">
    <property type="nucleotide sequence ID" value="NZ_JABAIV010000002.1"/>
</dbReference>
<dbReference type="EMBL" id="JABAIV010000002">
    <property type="protein sequence ID" value="NNG22950.1"/>
    <property type="molecule type" value="Genomic_DNA"/>
</dbReference>